<comment type="subcellular location">
    <subcellularLocation>
        <location evidence="1 11">Cell outer membrane</location>
        <topology evidence="1 11">Multi-pass membrane protein</topology>
    </subcellularLocation>
</comment>
<keyword evidence="6" id="KW-0408">Iron</keyword>
<dbReference type="Proteomes" id="UP000053586">
    <property type="component" value="Unassembled WGS sequence"/>
</dbReference>
<dbReference type="OrthoDB" id="7051185at2"/>
<dbReference type="eggNOG" id="COG4774">
    <property type="taxonomic scope" value="Bacteria"/>
</dbReference>
<feature type="signal peptide" evidence="13">
    <location>
        <begin position="1"/>
        <end position="28"/>
    </location>
</feature>
<evidence type="ECO:0000256" key="1">
    <source>
        <dbReference type="ARBA" id="ARBA00004571"/>
    </source>
</evidence>
<dbReference type="InterPro" id="IPR012910">
    <property type="entry name" value="Plug_dom"/>
</dbReference>
<comment type="caution">
    <text evidence="16">The sequence shown here is derived from an EMBL/GenBank/DDBJ whole genome shotgun (WGS) entry which is preliminary data.</text>
</comment>
<dbReference type="InterPro" id="IPR036942">
    <property type="entry name" value="Beta-barrel_TonB_sf"/>
</dbReference>
<dbReference type="GO" id="GO:0009279">
    <property type="term" value="C:cell outer membrane"/>
    <property type="evidence" value="ECO:0007669"/>
    <property type="project" value="UniProtKB-SubCell"/>
</dbReference>
<reference evidence="16 17" key="2">
    <citation type="journal article" date="2017" name="Antonie Van Leeuwenhoek">
        <title>Rhizobium rhizosphaerae sp. nov., a novel species isolated from rice rhizosphere.</title>
        <authorList>
            <person name="Zhao J.J."/>
            <person name="Zhang J."/>
            <person name="Zhang R.J."/>
            <person name="Zhang C.W."/>
            <person name="Yin H.Q."/>
            <person name="Zhang X.X."/>
        </authorList>
    </citation>
    <scope>NUCLEOTIDE SEQUENCE [LARGE SCALE GENOMIC DNA]</scope>
    <source>
        <strain evidence="16 17">ACAM 611</strain>
    </source>
</reference>
<protein>
    <submittedName>
        <fullName evidence="16">TonB-dependent receptor</fullName>
    </submittedName>
</protein>
<keyword evidence="10 11" id="KW-0998">Cell outer membrane</keyword>
<keyword evidence="3 11" id="KW-1134">Transmembrane beta strand</keyword>
<feature type="chain" id="PRO_5003598222" evidence="13">
    <location>
        <begin position="29"/>
        <end position="835"/>
    </location>
</feature>
<dbReference type="STRING" id="56804.BAE46_13595"/>
<keyword evidence="16" id="KW-0675">Receptor</keyword>
<keyword evidence="4" id="KW-0410">Iron transport</keyword>
<dbReference type="RefSeq" id="WP_006005290.1">
    <property type="nucleotide sequence ID" value="NZ_BAET01000016.1"/>
</dbReference>
<dbReference type="PANTHER" id="PTHR32552">
    <property type="entry name" value="FERRICHROME IRON RECEPTOR-RELATED"/>
    <property type="match status" value="1"/>
</dbReference>
<dbReference type="eggNOG" id="COG1629">
    <property type="taxonomic scope" value="Bacteria"/>
</dbReference>
<feature type="domain" description="TonB-dependent receptor-like beta-barrel" evidence="14">
    <location>
        <begin position="476"/>
        <end position="798"/>
    </location>
</feature>
<evidence type="ECO:0000256" key="8">
    <source>
        <dbReference type="ARBA" id="ARBA00023077"/>
    </source>
</evidence>
<comment type="similarity">
    <text evidence="11 12">Belongs to the TonB-dependent receptor family.</text>
</comment>
<keyword evidence="13" id="KW-0732">Signal</keyword>
<organism evidence="16 17">
    <name type="scientific">Glaciecola punicea ACAM 611</name>
    <dbReference type="NCBI Taxonomy" id="1121923"/>
    <lineage>
        <taxon>Bacteria</taxon>
        <taxon>Pseudomonadati</taxon>
        <taxon>Pseudomonadota</taxon>
        <taxon>Gammaproteobacteria</taxon>
        <taxon>Alteromonadales</taxon>
        <taxon>Alteromonadaceae</taxon>
        <taxon>Glaciecola</taxon>
    </lineage>
</organism>
<dbReference type="EMBL" id="BAET01000016">
    <property type="protein sequence ID" value="GAB55814.1"/>
    <property type="molecule type" value="Genomic_DNA"/>
</dbReference>
<keyword evidence="9 11" id="KW-0472">Membrane</keyword>
<gene>
    <name evidence="16" type="ORF">GPUN_1698</name>
</gene>
<evidence type="ECO:0000256" key="11">
    <source>
        <dbReference type="PROSITE-ProRule" id="PRU01360"/>
    </source>
</evidence>
<evidence type="ECO:0000259" key="15">
    <source>
        <dbReference type="Pfam" id="PF07715"/>
    </source>
</evidence>
<name>H5TBY7_9ALTE</name>
<dbReference type="PANTHER" id="PTHR32552:SF81">
    <property type="entry name" value="TONB-DEPENDENT OUTER MEMBRANE RECEPTOR"/>
    <property type="match status" value="1"/>
</dbReference>
<evidence type="ECO:0000256" key="5">
    <source>
        <dbReference type="ARBA" id="ARBA00022692"/>
    </source>
</evidence>
<reference evidence="16 17" key="1">
    <citation type="journal article" date="2012" name="J. Bacteriol.">
        <title>Genome sequence of proteorhodopsin-containing sea ice bacterium Glaciecola punicea ACAM 611T.</title>
        <authorList>
            <person name="Qin Q.-L."/>
            <person name="Xie B.-B."/>
            <person name="Shu Y.-L."/>
            <person name="Rong J.-C."/>
            <person name="Zhao D.-L."/>
            <person name="Zhang X.-Y."/>
            <person name="Chen X.-L."/>
            <person name="Zhou B.-C."/>
            <person name="Zhanga Y.-Z."/>
        </authorList>
    </citation>
    <scope>NUCLEOTIDE SEQUENCE [LARGE SCALE GENOMIC DNA]</scope>
    <source>
        <strain evidence="16 17">ACAM 611</strain>
    </source>
</reference>
<keyword evidence="2 11" id="KW-0813">Transport</keyword>
<dbReference type="SUPFAM" id="SSF56935">
    <property type="entry name" value="Porins"/>
    <property type="match status" value="1"/>
</dbReference>
<sequence length="835" mass="91260">MNKKRNYLSLAVQIAILGASTQMVYAQADESAEVEASSAPVIEVIEVTATKRPQNLQDVPITVTAISGSELKARNISETSDLMGSVPNLQVTSAYSKTQPNFSIRGISVANEFSASTASPVGVYVDEVFQTFRAAHGQQLFDLAQIEVLRGPQGTLFGRNTTGGAITIATVKPSLDDGNKGFITVGAGNFGSQAFTGAFEHTLIPSELGFRIAATKQKMDGYTFNPVDNQYYGETDSQALRFSVKWAPSEDLEIDFKAYTAENDGLGDLAYGVGYFPGQANVLGAPTRNSLLPDGNGRRLNEDEIESNEANRYGTSSDGMSLTASYTWDDFTLTSITGFDKADFTLNPYDCDGTVLDLCAIRYFSESESFNQDLRLTYVTDRLSVVAGVYFGTEEVFTENEPDFFGLLDAQLPADLFNPVVGVIDPSNPALGVIPSDGNCSPLNLNANGFLDARTFFEFVGLTSGCAAAGAPPFTSILANQQFTIERPSQAIYGEISYDVTNEFNVTVGLRYTRDDVEFNDARTVLFDEAGNIRATTIPYSFPADLSLARISQSEESDEFTGRVITSYDVSDSSMAFFSYSRGYRAGTFNGLAYQDINQVFFIEPETIDAYEVGYKSRWLENRLQINAAAFMYDYNNQQVAEIVGTTSFLRAADGELSGLEIELTALPTDSIRIRSSLGLIDSEYDEGQRFTPNGVLVGGNSFPNAPDVTFNFGVDWNIMEIRGGFVDLTLDAQYMGEYNFDPFGNYGGNYPGGSADAGSGFLASRELAEGNPAYWLLNSRVTYTTENYSVAIWAKNIADEFHYTYGLNLNAFGQDYLTRGLPRTFGIEFTYNFE</sequence>
<dbReference type="GO" id="GO:0006826">
    <property type="term" value="P:iron ion transport"/>
    <property type="evidence" value="ECO:0007669"/>
    <property type="project" value="UniProtKB-KW"/>
</dbReference>
<keyword evidence="17" id="KW-1185">Reference proteome</keyword>
<keyword evidence="5 11" id="KW-0812">Transmembrane</keyword>
<evidence type="ECO:0000256" key="2">
    <source>
        <dbReference type="ARBA" id="ARBA00022448"/>
    </source>
</evidence>
<evidence type="ECO:0000256" key="4">
    <source>
        <dbReference type="ARBA" id="ARBA00022496"/>
    </source>
</evidence>
<keyword evidence="7" id="KW-0406">Ion transport</keyword>
<dbReference type="Gene3D" id="2.40.170.20">
    <property type="entry name" value="TonB-dependent receptor, beta-barrel domain"/>
    <property type="match status" value="2"/>
</dbReference>
<evidence type="ECO:0000256" key="7">
    <source>
        <dbReference type="ARBA" id="ARBA00023065"/>
    </source>
</evidence>
<evidence type="ECO:0000256" key="9">
    <source>
        <dbReference type="ARBA" id="ARBA00023136"/>
    </source>
</evidence>
<dbReference type="InterPro" id="IPR000531">
    <property type="entry name" value="Beta-barrel_TonB"/>
</dbReference>
<dbReference type="InterPro" id="IPR039426">
    <property type="entry name" value="TonB-dep_rcpt-like"/>
</dbReference>
<evidence type="ECO:0000256" key="13">
    <source>
        <dbReference type="SAM" id="SignalP"/>
    </source>
</evidence>
<dbReference type="AlphaFoldDB" id="H5TBY7"/>
<feature type="domain" description="TonB-dependent receptor plug" evidence="15">
    <location>
        <begin position="56"/>
        <end position="165"/>
    </location>
</feature>
<evidence type="ECO:0000313" key="16">
    <source>
        <dbReference type="EMBL" id="GAB55814.1"/>
    </source>
</evidence>
<evidence type="ECO:0000256" key="10">
    <source>
        <dbReference type="ARBA" id="ARBA00023237"/>
    </source>
</evidence>
<evidence type="ECO:0000259" key="14">
    <source>
        <dbReference type="Pfam" id="PF00593"/>
    </source>
</evidence>
<evidence type="ECO:0000256" key="6">
    <source>
        <dbReference type="ARBA" id="ARBA00023004"/>
    </source>
</evidence>
<keyword evidence="8 12" id="KW-0798">TonB box</keyword>
<evidence type="ECO:0000313" key="17">
    <source>
        <dbReference type="Proteomes" id="UP000053586"/>
    </source>
</evidence>
<dbReference type="Pfam" id="PF00593">
    <property type="entry name" value="TonB_dep_Rec_b-barrel"/>
    <property type="match status" value="1"/>
</dbReference>
<proteinExistence type="inferred from homology"/>
<dbReference type="PROSITE" id="PS52016">
    <property type="entry name" value="TONB_DEPENDENT_REC_3"/>
    <property type="match status" value="1"/>
</dbReference>
<dbReference type="Pfam" id="PF07715">
    <property type="entry name" value="Plug"/>
    <property type="match status" value="1"/>
</dbReference>
<evidence type="ECO:0000256" key="12">
    <source>
        <dbReference type="RuleBase" id="RU003357"/>
    </source>
</evidence>
<accession>H5TBY7</accession>
<evidence type="ECO:0000256" key="3">
    <source>
        <dbReference type="ARBA" id="ARBA00022452"/>
    </source>
</evidence>